<proteinExistence type="predicted"/>
<comment type="caution">
    <text evidence="1">The sequence shown here is derived from an EMBL/GenBank/DDBJ whole genome shotgun (WGS) entry which is preliminary data.</text>
</comment>
<dbReference type="Proteomes" id="UP001062846">
    <property type="component" value="Chromosome 10"/>
</dbReference>
<accession>A0ACC0M6Q1</accession>
<keyword evidence="2" id="KW-1185">Reference proteome</keyword>
<evidence type="ECO:0000313" key="2">
    <source>
        <dbReference type="Proteomes" id="UP001062846"/>
    </source>
</evidence>
<evidence type="ECO:0000313" key="1">
    <source>
        <dbReference type="EMBL" id="KAI8536259.1"/>
    </source>
</evidence>
<sequence length="135" mass="15611">MCHFSFSNSLARGSPFYPFPRRPRHTLASPLRWSFTLVGYSDELDLVHSGHLLRRFTPVRSRLFHLEMEMESSPSNFEKSSVWNSGEIWDSGEVQFGIPEKLGYCMARKLLRLVGSALICCVAKRENWTFPKHFA</sequence>
<protein>
    <submittedName>
        <fullName evidence="1">Uncharacterized protein</fullName>
    </submittedName>
</protein>
<dbReference type="EMBL" id="CM046397">
    <property type="protein sequence ID" value="KAI8536259.1"/>
    <property type="molecule type" value="Genomic_DNA"/>
</dbReference>
<name>A0ACC0M6Q1_RHOML</name>
<reference evidence="1" key="1">
    <citation type="submission" date="2022-02" db="EMBL/GenBank/DDBJ databases">
        <title>Plant Genome Project.</title>
        <authorList>
            <person name="Zhang R.-G."/>
        </authorList>
    </citation>
    <scope>NUCLEOTIDE SEQUENCE</scope>
    <source>
        <strain evidence="1">AT1</strain>
    </source>
</reference>
<gene>
    <name evidence="1" type="ORF">RHMOL_Rhmol10G0242800</name>
</gene>
<organism evidence="1 2">
    <name type="scientific">Rhododendron molle</name>
    <name type="common">Chinese azalea</name>
    <name type="synonym">Azalea mollis</name>
    <dbReference type="NCBI Taxonomy" id="49168"/>
    <lineage>
        <taxon>Eukaryota</taxon>
        <taxon>Viridiplantae</taxon>
        <taxon>Streptophyta</taxon>
        <taxon>Embryophyta</taxon>
        <taxon>Tracheophyta</taxon>
        <taxon>Spermatophyta</taxon>
        <taxon>Magnoliopsida</taxon>
        <taxon>eudicotyledons</taxon>
        <taxon>Gunneridae</taxon>
        <taxon>Pentapetalae</taxon>
        <taxon>asterids</taxon>
        <taxon>Ericales</taxon>
        <taxon>Ericaceae</taxon>
        <taxon>Ericoideae</taxon>
        <taxon>Rhodoreae</taxon>
        <taxon>Rhododendron</taxon>
    </lineage>
</organism>